<organism evidence="3 4">
    <name type="scientific">Dimargaris cristalligena</name>
    <dbReference type="NCBI Taxonomy" id="215637"/>
    <lineage>
        <taxon>Eukaryota</taxon>
        <taxon>Fungi</taxon>
        <taxon>Fungi incertae sedis</taxon>
        <taxon>Zoopagomycota</taxon>
        <taxon>Kickxellomycotina</taxon>
        <taxon>Dimargaritomycetes</taxon>
        <taxon>Dimargaritales</taxon>
        <taxon>Dimargaritaceae</taxon>
        <taxon>Dimargaris</taxon>
    </lineage>
</organism>
<dbReference type="PANTHER" id="PTHR15496">
    <property type="entry name" value="GENERAL TRANSCRIPTION FACTOR 3C POLYPEPTIDE 4 FAMILY"/>
    <property type="match status" value="1"/>
</dbReference>
<dbReference type="PANTHER" id="PTHR15496:SF2">
    <property type="entry name" value="GENERAL TRANSCRIPTION FACTOR 3C POLYPEPTIDE 4"/>
    <property type="match status" value="1"/>
</dbReference>
<dbReference type="Proteomes" id="UP000268162">
    <property type="component" value="Unassembled WGS sequence"/>
</dbReference>
<keyword evidence="4" id="KW-1185">Reference proteome</keyword>
<evidence type="ECO:0000313" key="4">
    <source>
        <dbReference type="Proteomes" id="UP000268162"/>
    </source>
</evidence>
<protein>
    <recommendedName>
        <fullName evidence="2">Transcription factor IIIC putative zinc-finger domain-containing protein</fullName>
    </recommendedName>
</protein>
<dbReference type="EMBL" id="ML002321">
    <property type="protein sequence ID" value="RKP38872.1"/>
    <property type="molecule type" value="Genomic_DNA"/>
</dbReference>
<dbReference type="InterPro" id="IPR044230">
    <property type="entry name" value="GTF3C4"/>
</dbReference>
<reference evidence="4" key="1">
    <citation type="journal article" date="2018" name="Nat. Microbiol.">
        <title>Leveraging single-cell genomics to expand the fungal tree of life.</title>
        <authorList>
            <person name="Ahrendt S.R."/>
            <person name="Quandt C.A."/>
            <person name="Ciobanu D."/>
            <person name="Clum A."/>
            <person name="Salamov A."/>
            <person name="Andreopoulos B."/>
            <person name="Cheng J.F."/>
            <person name="Woyke T."/>
            <person name="Pelin A."/>
            <person name="Henrissat B."/>
            <person name="Reynolds N.K."/>
            <person name="Benny G.L."/>
            <person name="Smith M.E."/>
            <person name="James T.Y."/>
            <person name="Grigoriev I.V."/>
        </authorList>
    </citation>
    <scope>NUCLEOTIDE SEQUENCE [LARGE SCALE GENOMIC DNA]</scope>
    <source>
        <strain evidence="4">RSA 468</strain>
    </source>
</reference>
<proteinExistence type="predicted"/>
<dbReference type="InterPro" id="IPR036322">
    <property type="entry name" value="WD40_repeat_dom_sf"/>
</dbReference>
<dbReference type="GO" id="GO:0006384">
    <property type="term" value="P:transcription initiation at RNA polymerase III promoter"/>
    <property type="evidence" value="ECO:0007669"/>
    <property type="project" value="InterPro"/>
</dbReference>
<dbReference type="InterPro" id="IPR024764">
    <property type="entry name" value="TFIIIC_Znf"/>
</dbReference>
<evidence type="ECO:0000256" key="1">
    <source>
        <dbReference type="SAM" id="MobiDB-lite"/>
    </source>
</evidence>
<evidence type="ECO:0000313" key="3">
    <source>
        <dbReference type="EMBL" id="RKP38872.1"/>
    </source>
</evidence>
<dbReference type="GO" id="GO:0004402">
    <property type="term" value="F:histone acetyltransferase activity"/>
    <property type="evidence" value="ECO:0007669"/>
    <property type="project" value="InterPro"/>
</dbReference>
<feature type="compositionally biased region" description="Basic and acidic residues" evidence="1">
    <location>
        <begin position="315"/>
        <end position="326"/>
    </location>
</feature>
<name>A0A4Q0A0R9_9FUNG</name>
<dbReference type="InterPro" id="IPR015943">
    <property type="entry name" value="WD40/YVTN_repeat-like_dom_sf"/>
</dbReference>
<dbReference type="AlphaFoldDB" id="A0A4Q0A0R9"/>
<gene>
    <name evidence="3" type="ORF">BJ085DRAFT_34557</name>
</gene>
<feature type="domain" description="Transcription factor IIIC putative zinc-finger" evidence="2">
    <location>
        <begin position="621"/>
        <end position="711"/>
    </location>
</feature>
<evidence type="ECO:0000259" key="2">
    <source>
        <dbReference type="Pfam" id="PF12660"/>
    </source>
</evidence>
<dbReference type="Gene3D" id="2.130.10.10">
    <property type="entry name" value="YVTN repeat-like/Quinoprotein amine dehydrogenase"/>
    <property type="match status" value="1"/>
</dbReference>
<dbReference type="SUPFAM" id="SSF50978">
    <property type="entry name" value="WD40 repeat-like"/>
    <property type="match status" value="1"/>
</dbReference>
<dbReference type="GO" id="GO:0000127">
    <property type="term" value="C:transcription factor TFIIIC complex"/>
    <property type="evidence" value="ECO:0007669"/>
    <property type="project" value="InterPro"/>
</dbReference>
<feature type="region of interest" description="Disordered" evidence="1">
    <location>
        <begin position="312"/>
        <end position="333"/>
    </location>
</feature>
<sequence>MLRYRGTSHVTDNLRWSPLNRISAVNQSGANVFTLDHSPDIRGFPAIVLNHQSVNPPSYNGPVSSGETWEKIQQLTVPADNTPVDPLQEPISEPQTYESPLSIIAAANSKGQLHFWSYSDRGEPLATISIRSGRATRLAWSNFVESPTESQSPPAYSALLSVAIDGSVDIFRVCLQISQDDPKVFLVQAPLIRQSLEADKRPVTTLTYILDGDKPLLVVAKDYSIGLIPLPTLQSTEDLTWELSPVALHTLPYVGMIADGQYYALRLEKTDLSTPHPHTSWSLLPCETLTRRNSQTITTYIRGVYQMFHGSTATESHDDNNDQKGEADEDDLMDDGEAANNMKIIFWGAAMSPHGDYIALCLNIWRPHDTYIFRTINYSYLLMINIDQNFRGLGNTMGQLSRRLADPQVPARSIWDTCQYVIDAYQCAVLNQRATEPNPQFFWKPEDVSQFLSEALDYPLLAERLDEEPNLQLGLTIPSGSSTACGTAEADLSTWWQTAIWMHFLHDPAVKCQQKTNAIWHAGRTIPWFQDLLAARAATSRRHIQLHWLSLVLQLFQSVRTRCPDRLLRDAERQWLTTSIRLARQFLPTHPSLPALQAWVDSLSFSSPSFLPSSSSPMAETAATSSERCPLCQAEILSKAELDRAECPNGHSSARCFLTFTLIDTPTNQSCRTCTAKRLCPPSLESSPSALQGSLLDWTLQCTPSCILCDSALYQKFPGLHLKVTNGP</sequence>
<accession>A0A4Q0A0R9</accession>
<dbReference type="Pfam" id="PF12660">
    <property type="entry name" value="zf-TFIIIC"/>
    <property type="match status" value="1"/>
</dbReference>